<evidence type="ECO:0000259" key="3">
    <source>
        <dbReference type="Pfam" id="PF20994"/>
    </source>
</evidence>
<name>A0A6A6JRW4_WESOR</name>
<evidence type="ECO:0000313" key="5">
    <source>
        <dbReference type="Proteomes" id="UP000800097"/>
    </source>
</evidence>
<feature type="coiled-coil region" evidence="1">
    <location>
        <begin position="495"/>
        <end position="546"/>
    </location>
</feature>
<dbReference type="RefSeq" id="XP_033656900.1">
    <property type="nucleotide sequence ID" value="XM_033797691.1"/>
</dbReference>
<feature type="region of interest" description="Disordered" evidence="2">
    <location>
        <begin position="1"/>
        <end position="127"/>
    </location>
</feature>
<evidence type="ECO:0000256" key="2">
    <source>
        <dbReference type="SAM" id="MobiDB-lite"/>
    </source>
</evidence>
<feature type="compositionally biased region" description="Basic and acidic residues" evidence="2">
    <location>
        <begin position="326"/>
        <end position="374"/>
    </location>
</feature>
<feature type="compositionally biased region" description="Acidic residues" evidence="2">
    <location>
        <begin position="381"/>
        <end position="392"/>
    </location>
</feature>
<feature type="region of interest" description="Disordered" evidence="2">
    <location>
        <begin position="159"/>
        <end position="432"/>
    </location>
</feature>
<dbReference type="Proteomes" id="UP000800097">
    <property type="component" value="Unassembled WGS sequence"/>
</dbReference>
<feature type="compositionally biased region" description="Polar residues" evidence="2">
    <location>
        <begin position="232"/>
        <end position="249"/>
    </location>
</feature>
<feature type="domain" description="Inner kinetochore subunit AME1" evidence="3">
    <location>
        <begin position="466"/>
        <end position="628"/>
    </location>
</feature>
<feature type="compositionally biased region" description="Basic and acidic residues" evidence="2">
    <location>
        <begin position="1"/>
        <end position="11"/>
    </location>
</feature>
<protein>
    <recommendedName>
        <fullName evidence="3">Inner kinetochore subunit AME1 domain-containing protein</fullName>
    </recommendedName>
</protein>
<reference evidence="4" key="1">
    <citation type="journal article" date="2020" name="Stud. Mycol.">
        <title>101 Dothideomycetes genomes: a test case for predicting lifestyles and emergence of pathogens.</title>
        <authorList>
            <person name="Haridas S."/>
            <person name="Albert R."/>
            <person name="Binder M."/>
            <person name="Bloem J."/>
            <person name="Labutti K."/>
            <person name="Salamov A."/>
            <person name="Andreopoulos B."/>
            <person name="Baker S."/>
            <person name="Barry K."/>
            <person name="Bills G."/>
            <person name="Bluhm B."/>
            <person name="Cannon C."/>
            <person name="Castanera R."/>
            <person name="Culley D."/>
            <person name="Daum C."/>
            <person name="Ezra D."/>
            <person name="Gonzalez J."/>
            <person name="Henrissat B."/>
            <person name="Kuo A."/>
            <person name="Liang C."/>
            <person name="Lipzen A."/>
            <person name="Lutzoni F."/>
            <person name="Magnuson J."/>
            <person name="Mondo S."/>
            <person name="Nolan M."/>
            <person name="Ohm R."/>
            <person name="Pangilinan J."/>
            <person name="Park H.-J."/>
            <person name="Ramirez L."/>
            <person name="Alfaro M."/>
            <person name="Sun H."/>
            <person name="Tritt A."/>
            <person name="Yoshinaga Y."/>
            <person name="Zwiers L.-H."/>
            <person name="Turgeon B."/>
            <person name="Goodwin S."/>
            <person name="Spatafora J."/>
            <person name="Crous P."/>
            <person name="Grigoriev I."/>
        </authorList>
    </citation>
    <scope>NUCLEOTIDE SEQUENCE</scope>
    <source>
        <strain evidence="4">CBS 379.55</strain>
    </source>
</reference>
<dbReference type="GeneID" id="54550866"/>
<dbReference type="InterPro" id="IPR048743">
    <property type="entry name" value="AME1"/>
</dbReference>
<dbReference type="AlphaFoldDB" id="A0A6A6JRW4"/>
<evidence type="ECO:0000256" key="1">
    <source>
        <dbReference type="SAM" id="Coils"/>
    </source>
</evidence>
<evidence type="ECO:0000313" key="4">
    <source>
        <dbReference type="EMBL" id="KAF2279361.1"/>
    </source>
</evidence>
<keyword evidence="1" id="KW-0175">Coiled coil</keyword>
<sequence>MAPLDRAEHRQQRMRGAGVANVQTNFSFNLGALSRPAKQVSLPPPLPRTRTPVANTPPGRPGSAQRHRSASVKSSSVKRGPQTARQGIVTPQLGKRKRGSDEAAGTDANDVDELSPEHHLGNPSPTEIAIRIAKTVSPVREVDDDMQDELSLLDVVNHEAPASLFTKPVRNDSSTPKIRDTPSNIDNQARGLSKPVPVTPVGPIIRKQRLDQKVGQTGQAPEGNRKERGLSQPDSDIRQSASHNKSTAGETFIEDDVDELSPEQSSARGFQSASTTQAFLQQTPTISTGQRGPESTTSPKGGRLRVMATHEDDEEEDIVQSTPALDKPRRIQRESIDVAESRRGSEANPDHEDHGAHTARRERDQARRSPEESGGKSPSPEEFDDGQQESDEIPPMQRRTPPFRARAPGKKTMTKLPAEKPAKKRRKTGPSQIIQVMRLKGFAVNALTVVDTTRNLMEEWTTHRINKMTEQLTNVNDGSRAKLIRHHRNVILAYRDQLEDDLLELQDANDTSIDNVKKLKQFSSENKRLRKEYFQLQRDREQIALETDDITEGFLNEKKDIETRHGLSSSLYDIQAAIQSGKEKARAEGRENEGPELPLNMLLENVSMNFGQSTGLLWKIKDLNGFLGKTASLLERKV</sequence>
<organism evidence="4 5">
    <name type="scientific">Westerdykella ornata</name>
    <dbReference type="NCBI Taxonomy" id="318751"/>
    <lineage>
        <taxon>Eukaryota</taxon>
        <taxon>Fungi</taxon>
        <taxon>Dikarya</taxon>
        <taxon>Ascomycota</taxon>
        <taxon>Pezizomycotina</taxon>
        <taxon>Dothideomycetes</taxon>
        <taxon>Pleosporomycetidae</taxon>
        <taxon>Pleosporales</taxon>
        <taxon>Sporormiaceae</taxon>
        <taxon>Westerdykella</taxon>
    </lineage>
</organism>
<feature type="compositionally biased region" description="Polar residues" evidence="2">
    <location>
        <begin position="262"/>
        <end position="299"/>
    </location>
</feature>
<feature type="compositionally biased region" description="Polar residues" evidence="2">
    <location>
        <begin position="171"/>
        <end position="187"/>
    </location>
</feature>
<keyword evidence="5" id="KW-1185">Reference proteome</keyword>
<dbReference type="EMBL" id="ML986486">
    <property type="protein sequence ID" value="KAF2279361.1"/>
    <property type="molecule type" value="Genomic_DNA"/>
</dbReference>
<accession>A0A6A6JRW4</accession>
<gene>
    <name evidence="4" type="ORF">EI97DRAFT_430441</name>
</gene>
<dbReference type="Pfam" id="PF20994">
    <property type="entry name" value="CENPU"/>
    <property type="match status" value="1"/>
</dbReference>
<dbReference type="OrthoDB" id="5377952at2759"/>
<feature type="compositionally biased region" description="Acidic residues" evidence="2">
    <location>
        <begin position="252"/>
        <end position="261"/>
    </location>
</feature>
<proteinExistence type="predicted"/>